<sequence length="137" mass="15034">MSRNITRGFQTASSTFIRYAGSQLEELVTTNGPDGPAWSHMTDTVCHEIEKADSRITVADIQGSRAHKSSKDREDKENVITVGLQTNSGTRIGSLHVHLNGTFKFFASRAGREGGYADKIAQANIPGYISSMEEREE</sequence>
<protein>
    <submittedName>
        <fullName evidence="1">Uncharacterized protein</fullName>
    </submittedName>
</protein>
<accession>A0A5N7D1Q6</accession>
<evidence type="ECO:0000313" key="1">
    <source>
        <dbReference type="EMBL" id="KAE8400350.1"/>
    </source>
</evidence>
<name>A0A5N7D1Q6_9EURO</name>
<dbReference type="RefSeq" id="XP_031937669.1">
    <property type="nucleotide sequence ID" value="XM_032079984.1"/>
</dbReference>
<dbReference type="EMBL" id="ML736817">
    <property type="protein sequence ID" value="KAE8400350.1"/>
    <property type="molecule type" value="Genomic_DNA"/>
</dbReference>
<dbReference type="OrthoDB" id="3531694at2759"/>
<dbReference type="Proteomes" id="UP000325579">
    <property type="component" value="Unassembled WGS sequence"/>
</dbReference>
<reference evidence="1 2" key="1">
    <citation type="submission" date="2019-04" db="EMBL/GenBank/DDBJ databases">
        <authorList>
            <consortium name="DOE Joint Genome Institute"/>
            <person name="Mondo S."/>
            <person name="Kjaerbolling I."/>
            <person name="Vesth T."/>
            <person name="Frisvad J.C."/>
            <person name="Nybo J.L."/>
            <person name="Theobald S."/>
            <person name="Kildgaard S."/>
            <person name="Isbrandt T."/>
            <person name="Kuo A."/>
            <person name="Sato A."/>
            <person name="Lyhne E.K."/>
            <person name="Kogle M.E."/>
            <person name="Wiebenga A."/>
            <person name="Kun R.S."/>
            <person name="Lubbers R.J."/>
            <person name="Makela M.R."/>
            <person name="Barry K."/>
            <person name="Chovatia M."/>
            <person name="Clum A."/>
            <person name="Daum C."/>
            <person name="Haridas S."/>
            <person name="He G."/>
            <person name="LaButti K."/>
            <person name="Lipzen A."/>
            <person name="Riley R."/>
            <person name="Salamov A."/>
            <person name="Simmons B.A."/>
            <person name="Magnuson J.K."/>
            <person name="Henrissat B."/>
            <person name="Mortensen U.H."/>
            <person name="Larsen T.O."/>
            <person name="Devries R.P."/>
            <person name="Grigoriev I.V."/>
            <person name="Machida M."/>
            <person name="Baker S.E."/>
            <person name="Andersen M.R."/>
            <person name="Cantor M.N."/>
            <person name="Hua S.X."/>
        </authorList>
    </citation>
    <scope>NUCLEOTIDE SEQUENCE [LARGE SCALE GENOMIC DNA]</scope>
    <source>
        <strain evidence="1 2">CBS 119388</strain>
    </source>
</reference>
<gene>
    <name evidence="1" type="ORF">BDV37DRAFT_209628</name>
</gene>
<dbReference type="AlphaFoldDB" id="A0A5N7D1Q6"/>
<keyword evidence="2" id="KW-1185">Reference proteome</keyword>
<evidence type="ECO:0000313" key="2">
    <source>
        <dbReference type="Proteomes" id="UP000325579"/>
    </source>
</evidence>
<organism evidence="1 2">
    <name type="scientific">Aspergillus pseudonomiae</name>
    <dbReference type="NCBI Taxonomy" id="1506151"/>
    <lineage>
        <taxon>Eukaryota</taxon>
        <taxon>Fungi</taxon>
        <taxon>Dikarya</taxon>
        <taxon>Ascomycota</taxon>
        <taxon>Pezizomycotina</taxon>
        <taxon>Eurotiomycetes</taxon>
        <taxon>Eurotiomycetidae</taxon>
        <taxon>Eurotiales</taxon>
        <taxon>Aspergillaceae</taxon>
        <taxon>Aspergillus</taxon>
        <taxon>Aspergillus subgen. Circumdati</taxon>
    </lineage>
</organism>
<proteinExistence type="predicted"/>
<dbReference type="GeneID" id="43664675"/>